<evidence type="ECO:0000256" key="3">
    <source>
        <dbReference type="ARBA" id="ARBA00022630"/>
    </source>
</evidence>
<dbReference type="Gene3D" id="3.50.50.60">
    <property type="entry name" value="FAD/NAD(P)-binding domain"/>
    <property type="match status" value="2"/>
</dbReference>
<evidence type="ECO:0008006" key="8">
    <source>
        <dbReference type="Google" id="ProtNLM"/>
    </source>
</evidence>
<dbReference type="InterPro" id="IPR036188">
    <property type="entry name" value="FAD/NAD-bd_sf"/>
</dbReference>
<name>A0AA38YBF7_9EURO</name>
<dbReference type="Proteomes" id="UP001172681">
    <property type="component" value="Unassembled WGS sequence"/>
</dbReference>
<accession>A0AA38YBF7</accession>
<dbReference type="PANTHER" id="PTHR42877:SF7">
    <property type="entry name" value="FLAVIN-BINDING MONOOXYGENASE-RELATED"/>
    <property type="match status" value="1"/>
</dbReference>
<keyword evidence="3" id="KW-0285">Flavoprotein</keyword>
<dbReference type="InterPro" id="IPR020946">
    <property type="entry name" value="Flavin_mOase-like"/>
</dbReference>
<evidence type="ECO:0000313" key="7">
    <source>
        <dbReference type="Proteomes" id="UP001172681"/>
    </source>
</evidence>
<dbReference type="InterPro" id="IPR051209">
    <property type="entry name" value="FAD-bind_Monooxygenase_sf"/>
</dbReference>
<dbReference type="GO" id="GO:0050661">
    <property type="term" value="F:NADP binding"/>
    <property type="evidence" value="ECO:0007669"/>
    <property type="project" value="InterPro"/>
</dbReference>
<evidence type="ECO:0000256" key="1">
    <source>
        <dbReference type="ARBA" id="ARBA00001974"/>
    </source>
</evidence>
<comment type="similarity">
    <text evidence="2">Belongs to the FAD-binding monooxygenase family.</text>
</comment>
<dbReference type="EMBL" id="JAPDRN010000013">
    <property type="protein sequence ID" value="KAJ9640801.1"/>
    <property type="molecule type" value="Genomic_DNA"/>
</dbReference>
<keyword evidence="7" id="KW-1185">Reference proteome</keyword>
<evidence type="ECO:0000256" key="5">
    <source>
        <dbReference type="ARBA" id="ARBA00023002"/>
    </source>
</evidence>
<gene>
    <name evidence="6" type="ORF">H2204_003090</name>
</gene>
<comment type="cofactor">
    <cofactor evidence="1">
        <name>FAD</name>
        <dbReference type="ChEBI" id="CHEBI:57692"/>
    </cofactor>
</comment>
<dbReference type="GO" id="GO:0004499">
    <property type="term" value="F:N,N-dimethylaniline monooxygenase activity"/>
    <property type="evidence" value="ECO:0007669"/>
    <property type="project" value="InterPro"/>
</dbReference>
<dbReference type="SUPFAM" id="SSF51905">
    <property type="entry name" value="FAD/NAD(P)-binding domain"/>
    <property type="match status" value="3"/>
</dbReference>
<reference evidence="6" key="1">
    <citation type="submission" date="2022-10" db="EMBL/GenBank/DDBJ databases">
        <title>Culturing micro-colonial fungi from biological soil crusts in the Mojave desert and describing Neophaeococcomyces mojavensis, and introducing the new genera and species Taxawa tesnikishii.</title>
        <authorList>
            <person name="Kurbessoian T."/>
            <person name="Stajich J.E."/>
        </authorList>
    </citation>
    <scope>NUCLEOTIDE SEQUENCE</scope>
    <source>
        <strain evidence="6">TK_35</strain>
    </source>
</reference>
<protein>
    <recommendedName>
        <fullName evidence="8">Flavin-containing monooxygenase</fullName>
    </recommendedName>
</protein>
<dbReference type="GO" id="GO:0050660">
    <property type="term" value="F:flavin adenine dinucleotide binding"/>
    <property type="evidence" value="ECO:0007669"/>
    <property type="project" value="InterPro"/>
</dbReference>
<organism evidence="6 7">
    <name type="scientific">Knufia peltigerae</name>
    <dbReference type="NCBI Taxonomy" id="1002370"/>
    <lineage>
        <taxon>Eukaryota</taxon>
        <taxon>Fungi</taxon>
        <taxon>Dikarya</taxon>
        <taxon>Ascomycota</taxon>
        <taxon>Pezizomycotina</taxon>
        <taxon>Eurotiomycetes</taxon>
        <taxon>Chaetothyriomycetidae</taxon>
        <taxon>Chaetothyriales</taxon>
        <taxon>Trichomeriaceae</taxon>
        <taxon>Knufia</taxon>
    </lineage>
</organism>
<proteinExistence type="inferred from homology"/>
<dbReference type="AlphaFoldDB" id="A0AA38YBF7"/>
<comment type="caution">
    <text evidence="6">The sequence shown here is derived from an EMBL/GenBank/DDBJ whole genome shotgun (WGS) entry which is preliminary data.</text>
</comment>
<dbReference type="PANTHER" id="PTHR42877">
    <property type="entry name" value="L-ORNITHINE N(5)-MONOOXYGENASE-RELATED"/>
    <property type="match status" value="1"/>
</dbReference>
<keyword evidence="4" id="KW-0274">FAD</keyword>
<evidence type="ECO:0000313" key="6">
    <source>
        <dbReference type="EMBL" id="KAJ9640801.1"/>
    </source>
</evidence>
<evidence type="ECO:0000256" key="4">
    <source>
        <dbReference type="ARBA" id="ARBA00022827"/>
    </source>
</evidence>
<dbReference type="Pfam" id="PF00743">
    <property type="entry name" value="FMO-like"/>
    <property type="match status" value="1"/>
</dbReference>
<evidence type="ECO:0000256" key="2">
    <source>
        <dbReference type="ARBA" id="ARBA00010139"/>
    </source>
</evidence>
<sequence>MFRLKKDMASVGPAVWEKLNDEDVATKAIDVLRPIKVIVIGAGMSGMTAGILFPRSIENLELVIYEKNADIGGTWFENRYPGLACDIPSHTYQFTFEENTQWSSYYAGGPEIQAYLKRVNEKYKAYEHMKFNHRVEKASWNEKTGQWLVEVQNTITGETSLDTADVVCSAVGILNAWKYPDIPGLHEFKGRLVHSAVYPNDLDVSGKRVALIGAGSSGIQILPQIRRQAETVDHYVRGKLWIPPAGIGGEGLAERNGSPITPAEDLERFQKDPKEYRKYRRYVEDLLNRPVEALYKGSPGAKMFVDMCRTHMQEKLKKKPEVFEALVPDYPVGCRRITPGPGYLEALVEDNVNFVPTKIKRVYDNGIETEDGTRRDVDVIICATGFDGVYKQHFPVHGQYNANLQDLWEEMPEAYLSMAPRLMPNYYVFLGPNGGPGLGSTVPFLELQARYMIRVIQKIQREYIKSMVPTNRAMRDWARIVDAYFEKTIYSEKVGPQALISYPLQHPYMHELTFFFVDKCNAWWKHKSGRLLAIWPGSLIHGAFIFQNPRWEDYEYELKEEIEGNSLRWFGNGLSQRQIEMKGTTEVYLDQPAVPVENPLRKTRHERHENGVDGLNGVKVDDAANVTAVARC</sequence>
<keyword evidence="5" id="KW-0560">Oxidoreductase</keyword>